<gene>
    <name evidence="2" type="ORF">HYPSUDRAFT_533728</name>
</gene>
<evidence type="ECO:0000313" key="2">
    <source>
        <dbReference type="EMBL" id="KJA24149.1"/>
    </source>
</evidence>
<accession>A0A0D2NZR7</accession>
<proteinExistence type="predicted"/>
<protein>
    <submittedName>
        <fullName evidence="2">Uncharacterized protein</fullName>
    </submittedName>
</protein>
<dbReference type="STRING" id="945553.A0A0D2NZR7"/>
<organism evidence="2 3">
    <name type="scientific">Hypholoma sublateritium (strain FD-334 SS-4)</name>
    <dbReference type="NCBI Taxonomy" id="945553"/>
    <lineage>
        <taxon>Eukaryota</taxon>
        <taxon>Fungi</taxon>
        <taxon>Dikarya</taxon>
        <taxon>Basidiomycota</taxon>
        <taxon>Agaricomycotina</taxon>
        <taxon>Agaricomycetes</taxon>
        <taxon>Agaricomycetidae</taxon>
        <taxon>Agaricales</taxon>
        <taxon>Agaricineae</taxon>
        <taxon>Strophariaceae</taxon>
        <taxon>Hypholoma</taxon>
    </lineage>
</organism>
<name>A0A0D2NZR7_HYPSF</name>
<evidence type="ECO:0000256" key="1">
    <source>
        <dbReference type="SAM" id="MobiDB-lite"/>
    </source>
</evidence>
<sequence length="314" mass="35807">MTSSIIDRDTTPLWYPAPKPFGQTRTLRSIEVGDIGYLDDSGEFHAILNIFGPYFAPNGHSFQPISINPESMMKRLEHQKRHLFTSANIIRVEDQRNEHYKFSMRRKAGRSGAIIVLPDGGQAASLRSQFYRLPEVKAYFRHNAPSWYQHANQQQNISNGSLLFVQGTHKAWTWGIAAFNSKTEVTNSQNILFSQNESNRYEYQWDRYDDVERWKTNVGPASHELAQLRPSESPRLNQCIGIIASAVHLDDDTWRTYFARNSSSPTTKKPRSSFGSFSHILTRMSSMSSIKVKGENSGGRYLESLPGNQASRRL</sequence>
<dbReference type="Proteomes" id="UP000054270">
    <property type="component" value="Unassembled WGS sequence"/>
</dbReference>
<keyword evidence="3" id="KW-1185">Reference proteome</keyword>
<evidence type="ECO:0000313" key="3">
    <source>
        <dbReference type="Proteomes" id="UP000054270"/>
    </source>
</evidence>
<feature type="region of interest" description="Disordered" evidence="1">
    <location>
        <begin position="291"/>
        <end position="314"/>
    </location>
</feature>
<reference evidence="3" key="1">
    <citation type="submission" date="2014-04" db="EMBL/GenBank/DDBJ databases">
        <title>Evolutionary Origins and Diversification of the Mycorrhizal Mutualists.</title>
        <authorList>
            <consortium name="DOE Joint Genome Institute"/>
            <consortium name="Mycorrhizal Genomics Consortium"/>
            <person name="Kohler A."/>
            <person name="Kuo A."/>
            <person name="Nagy L.G."/>
            <person name="Floudas D."/>
            <person name="Copeland A."/>
            <person name="Barry K.W."/>
            <person name="Cichocki N."/>
            <person name="Veneault-Fourrey C."/>
            <person name="LaButti K."/>
            <person name="Lindquist E.A."/>
            <person name="Lipzen A."/>
            <person name="Lundell T."/>
            <person name="Morin E."/>
            <person name="Murat C."/>
            <person name="Riley R."/>
            <person name="Ohm R."/>
            <person name="Sun H."/>
            <person name="Tunlid A."/>
            <person name="Henrissat B."/>
            <person name="Grigoriev I.V."/>
            <person name="Hibbett D.S."/>
            <person name="Martin F."/>
        </authorList>
    </citation>
    <scope>NUCLEOTIDE SEQUENCE [LARGE SCALE GENOMIC DNA]</scope>
    <source>
        <strain evidence="3">FD-334 SS-4</strain>
    </source>
</reference>
<dbReference type="EMBL" id="KN817538">
    <property type="protein sequence ID" value="KJA24149.1"/>
    <property type="molecule type" value="Genomic_DNA"/>
</dbReference>
<dbReference type="AlphaFoldDB" id="A0A0D2NZR7"/>
<dbReference type="OrthoDB" id="2690880at2759"/>